<dbReference type="InterPro" id="IPR019173">
    <property type="entry name" value="NADH_UbQ_OxRdtase_B5_su"/>
</dbReference>
<dbReference type="RefSeq" id="XP_022668145.1">
    <property type="nucleotide sequence ID" value="XM_022812410.1"/>
</dbReference>
<dbReference type="OrthoDB" id="9995605at2759"/>
<dbReference type="FunCoup" id="A0A7M7MIR6">
    <property type="interactions" value="1092"/>
</dbReference>
<keyword evidence="17" id="KW-0175">Coiled coil</keyword>
<evidence type="ECO:0000256" key="5">
    <source>
        <dbReference type="ARBA" id="ARBA00015175"/>
    </source>
</evidence>
<keyword evidence="8 18" id="KW-0812">Transmembrane</keyword>
<keyword evidence="7" id="KW-0679">Respiratory chain</keyword>
<dbReference type="Proteomes" id="UP000594260">
    <property type="component" value="Unplaced"/>
</dbReference>
<organism evidence="19 20">
    <name type="scientific">Varroa destructor</name>
    <name type="common">Honeybee mite</name>
    <dbReference type="NCBI Taxonomy" id="109461"/>
    <lineage>
        <taxon>Eukaryota</taxon>
        <taxon>Metazoa</taxon>
        <taxon>Ecdysozoa</taxon>
        <taxon>Arthropoda</taxon>
        <taxon>Chelicerata</taxon>
        <taxon>Arachnida</taxon>
        <taxon>Acari</taxon>
        <taxon>Parasitiformes</taxon>
        <taxon>Mesostigmata</taxon>
        <taxon>Gamasina</taxon>
        <taxon>Dermanyssoidea</taxon>
        <taxon>Varroidae</taxon>
        <taxon>Varroa</taxon>
    </lineage>
</organism>
<dbReference type="EnsemblMetazoa" id="XM_022812410">
    <property type="protein sequence ID" value="XP_022668145"/>
    <property type="gene ID" value="LOC111253259"/>
</dbReference>
<comment type="similarity">
    <text evidence="3">Belongs to the complex I NDUFB5 subunit family.</text>
</comment>
<reference evidence="19" key="1">
    <citation type="submission" date="2021-01" db="UniProtKB">
        <authorList>
            <consortium name="EnsemblMetazoa"/>
        </authorList>
    </citation>
    <scope>IDENTIFICATION</scope>
</reference>
<dbReference type="GO" id="GO:0005743">
    <property type="term" value="C:mitochondrial inner membrane"/>
    <property type="evidence" value="ECO:0007669"/>
    <property type="project" value="UniProtKB-SubCell"/>
</dbReference>
<keyword evidence="6" id="KW-0813">Transport</keyword>
<dbReference type="PANTHER" id="PTHR13178:SF0">
    <property type="entry name" value="NADH DEHYDROGENASE [UBIQUINONE] 1 BETA SUBCOMPLEX SUBUNIT 5, MITOCHONDRIAL"/>
    <property type="match status" value="1"/>
</dbReference>
<evidence type="ECO:0000256" key="16">
    <source>
        <dbReference type="ARBA" id="ARBA00032550"/>
    </source>
</evidence>
<keyword evidence="10" id="KW-0809">Transit peptide</keyword>
<evidence type="ECO:0000256" key="12">
    <source>
        <dbReference type="ARBA" id="ARBA00022989"/>
    </source>
</evidence>
<keyword evidence="14 18" id="KW-0472">Membrane</keyword>
<evidence type="ECO:0000256" key="4">
    <source>
        <dbReference type="ARBA" id="ARBA00011533"/>
    </source>
</evidence>
<dbReference type="AlphaFoldDB" id="A0A7M7MIR6"/>
<evidence type="ECO:0000256" key="3">
    <source>
        <dbReference type="ARBA" id="ARBA00007152"/>
    </source>
</evidence>
<dbReference type="Pfam" id="PF09781">
    <property type="entry name" value="NDUF_B5"/>
    <property type="match status" value="1"/>
</dbReference>
<evidence type="ECO:0000256" key="15">
    <source>
        <dbReference type="ARBA" id="ARBA00032395"/>
    </source>
</evidence>
<evidence type="ECO:0000256" key="1">
    <source>
        <dbReference type="ARBA" id="ARBA00003195"/>
    </source>
</evidence>
<feature type="coiled-coil region" evidence="17">
    <location>
        <begin position="121"/>
        <end position="153"/>
    </location>
</feature>
<evidence type="ECO:0000256" key="11">
    <source>
        <dbReference type="ARBA" id="ARBA00022982"/>
    </source>
</evidence>
<keyword evidence="9" id="KW-0999">Mitochondrion inner membrane</keyword>
<dbReference type="InParanoid" id="A0A7M7MIR6"/>
<comment type="subcellular location">
    <subcellularLocation>
        <location evidence="2">Mitochondrion inner membrane</location>
        <topology evidence="2">Single-pass membrane protein</topology>
    </subcellularLocation>
</comment>
<keyword evidence="20" id="KW-1185">Reference proteome</keyword>
<evidence type="ECO:0000256" key="9">
    <source>
        <dbReference type="ARBA" id="ARBA00022792"/>
    </source>
</evidence>
<keyword evidence="13" id="KW-0496">Mitochondrion</keyword>
<feature type="transmembrane region" description="Helical" evidence="18">
    <location>
        <begin position="64"/>
        <end position="84"/>
    </location>
</feature>
<evidence type="ECO:0000313" key="20">
    <source>
        <dbReference type="Proteomes" id="UP000594260"/>
    </source>
</evidence>
<evidence type="ECO:0000256" key="17">
    <source>
        <dbReference type="SAM" id="Coils"/>
    </source>
</evidence>
<dbReference type="KEGG" id="vde:111253259"/>
<evidence type="ECO:0000313" key="19">
    <source>
        <dbReference type="EnsemblMetazoa" id="XP_022668145"/>
    </source>
</evidence>
<evidence type="ECO:0000256" key="8">
    <source>
        <dbReference type="ARBA" id="ARBA00022692"/>
    </source>
</evidence>
<sequence length="189" mass="22430">MAVFSRLLAATTRPIVRVALNNGKSSTSDLVQRHSTRFCSDHHRIMEITPSKWSWHKCKDELHLYFWGAAIPVFVFIHLVNIFIGPAELAETPEGYVPEYYEYYSHPITRWLAKYVYSDHQANYERAMHHLQQEFEKTQMRRIEAKVNLLQKQRGDYMGNFYIPTDAYKYTQVKVYERENLKEGYGRVD</sequence>
<proteinExistence type="inferred from homology"/>
<keyword evidence="12 18" id="KW-1133">Transmembrane helix</keyword>
<evidence type="ECO:0000256" key="18">
    <source>
        <dbReference type="SAM" id="Phobius"/>
    </source>
</evidence>
<keyword evidence="11" id="KW-0249">Electron transport</keyword>
<evidence type="ECO:0000256" key="14">
    <source>
        <dbReference type="ARBA" id="ARBA00023136"/>
    </source>
</evidence>
<dbReference type="OMA" id="HHHMTIK"/>
<evidence type="ECO:0000256" key="7">
    <source>
        <dbReference type="ARBA" id="ARBA00022660"/>
    </source>
</evidence>
<evidence type="ECO:0000256" key="6">
    <source>
        <dbReference type="ARBA" id="ARBA00022448"/>
    </source>
</evidence>
<accession>A0A7M7MIR6</accession>
<evidence type="ECO:0000256" key="10">
    <source>
        <dbReference type="ARBA" id="ARBA00022946"/>
    </source>
</evidence>
<protein>
    <recommendedName>
        <fullName evidence="5">NADH dehydrogenase [ubiquinone] 1 beta subcomplex subunit 5, mitochondrial</fullName>
    </recommendedName>
    <alternativeName>
        <fullName evidence="16">Complex I-SGDH</fullName>
    </alternativeName>
    <alternativeName>
        <fullName evidence="15">NADH-ubiquinone oxidoreductase SGDH subunit</fullName>
    </alternativeName>
</protein>
<name>A0A7M7MIR6_VARDE</name>
<comment type="subunit">
    <text evidence="4">Complex I is composed of 45 different subunits.</text>
</comment>
<evidence type="ECO:0000256" key="2">
    <source>
        <dbReference type="ARBA" id="ARBA00004434"/>
    </source>
</evidence>
<comment type="function">
    <text evidence="1">Accessory subunit of the mitochondrial membrane respiratory chain NADH dehydrogenase (Complex I), that is believed not to be involved in catalysis. Complex I functions in the transfer of electrons from NADH to the respiratory chain. The immediate electron acceptor for the enzyme is believed to be ubiquinone.</text>
</comment>
<dbReference type="GeneID" id="111253259"/>
<dbReference type="PANTHER" id="PTHR13178">
    <property type="entry name" value="NADH-UBIQUINONE OXIDOREDUCTASE SGDH SUBUNIT"/>
    <property type="match status" value="1"/>
</dbReference>
<evidence type="ECO:0000256" key="13">
    <source>
        <dbReference type="ARBA" id="ARBA00023128"/>
    </source>
</evidence>
<dbReference type="CTD" id="46260"/>